<evidence type="ECO:0000256" key="1">
    <source>
        <dbReference type="SAM" id="Phobius"/>
    </source>
</evidence>
<keyword evidence="1" id="KW-1133">Transmembrane helix</keyword>
<dbReference type="AlphaFoldDB" id="A0AAD4SFY9"/>
<sequence length="338" mass="38772">MDRELEKLQFLGFFEIYREAYHITASSKKIFSQIALAFILPLSLIYLAQFEISDLLFPKIMHNLRNLKYGVLELFWYHSISELANFLIFQVMYHIFLLVLSLLSTSAVAYTIACAYTTKEISFKKVTSVVPAIWKRLLITFLWAFLIMILYNFFAILYAMLILVLVGVALGRQSDGDGFHILFHINIVIYTSGLAYIGVIWHLASVVSVLEESYGYKAILKSKALIKGKTSIALVVFIELQISFMVVLSTFEILVTHGRIGVMGKVSLGIFCFLLLSFFIHFALVIQTVVYFVCKSYHQEHIDKSCLAEHLEAYDYVPLTEDRDIQLEEYEVMIESPP</sequence>
<feature type="transmembrane region" description="Helical" evidence="1">
    <location>
        <begin position="231"/>
        <end position="254"/>
    </location>
</feature>
<reference evidence="2" key="1">
    <citation type="submission" date="2022-04" db="EMBL/GenBank/DDBJ databases">
        <title>A functionally conserved STORR gene fusion in Papaver species that diverged 16.8 million years ago.</title>
        <authorList>
            <person name="Catania T."/>
        </authorList>
    </citation>
    <scope>NUCLEOTIDE SEQUENCE</scope>
    <source>
        <strain evidence="2">S-188037</strain>
    </source>
</reference>
<dbReference type="PANTHER" id="PTHR33133">
    <property type="entry name" value="OS08G0107100 PROTEIN-RELATED"/>
    <property type="match status" value="1"/>
</dbReference>
<feature type="transmembrane region" description="Helical" evidence="1">
    <location>
        <begin position="182"/>
        <end position="210"/>
    </location>
</feature>
<proteinExistence type="predicted"/>
<evidence type="ECO:0000313" key="2">
    <source>
        <dbReference type="EMBL" id="KAI3903654.1"/>
    </source>
</evidence>
<evidence type="ECO:0000313" key="3">
    <source>
        <dbReference type="Proteomes" id="UP001202328"/>
    </source>
</evidence>
<gene>
    <name evidence="2" type="ORF">MKW98_032308</name>
</gene>
<organism evidence="2 3">
    <name type="scientific">Papaver atlanticum</name>
    <dbReference type="NCBI Taxonomy" id="357466"/>
    <lineage>
        <taxon>Eukaryota</taxon>
        <taxon>Viridiplantae</taxon>
        <taxon>Streptophyta</taxon>
        <taxon>Embryophyta</taxon>
        <taxon>Tracheophyta</taxon>
        <taxon>Spermatophyta</taxon>
        <taxon>Magnoliopsida</taxon>
        <taxon>Ranunculales</taxon>
        <taxon>Papaveraceae</taxon>
        <taxon>Papaveroideae</taxon>
        <taxon>Papaver</taxon>
    </lineage>
</organism>
<keyword evidence="1" id="KW-0812">Transmembrane</keyword>
<dbReference type="Proteomes" id="UP001202328">
    <property type="component" value="Unassembled WGS sequence"/>
</dbReference>
<dbReference type="EMBL" id="JAJJMB010011222">
    <property type="protein sequence ID" value="KAI3903654.1"/>
    <property type="molecule type" value="Genomic_DNA"/>
</dbReference>
<feature type="transmembrane region" description="Helical" evidence="1">
    <location>
        <begin position="95"/>
        <end position="116"/>
    </location>
</feature>
<comment type="caution">
    <text evidence="2">The sequence shown here is derived from an EMBL/GenBank/DDBJ whole genome shotgun (WGS) entry which is preliminary data.</text>
</comment>
<keyword evidence="1" id="KW-0472">Membrane</keyword>
<keyword evidence="3" id="KW-1185">Reference proteome</keyword>
<feature type="transmembrane region" description="Helical" evidence="1">
    <location>
        <begin position="266"/>
        <end position="294"/>
    </location>
</feature>
<dbReference type="PANTHER" id="PTHR33133:SF5">
    <property type="entry name" value="OS08G0107100 PROTEIN"/>
    <property type="match status" value="1"/>
</dbReference>
<name>A0AAD4SFY9_9MAGN</name>
<feature type="transmembrane region" description="Helical" evidence="1">
    <location>
        <begin position="30"/>
        <end position="48"/>
    </location>
</feature>
<protein>
    <submittedName>
        <fullName evidence="2">Uncharacterized protein</fullName>
    </submittedName>
</protein>
<feature type="transmembrane region" description="Helical" evidence="1">
    <location>
        <begin position="137"/>
        <end position="170"/>
    </location>
</feature>
<accession>A0AAD4SFY9</accession>